<feature type="signal peptide" evidence="11">
    <location>
        <begin position="1"/>
        <end position="26"/>
    </location>
</feature>
<reference evidence="12" key="3">
    <citation type="submission" date="2025-09" db="UniProtKB">
        <authorList>
            <consortium name="Ensembl"/>
        </authorList>
    </citation>
    <scope>IDENTIFICATION</scope>
</reference>
<dbReference type="AlphaFoldDB" id="A0A3P8WEP3"/>
<evidence type="ECO:0000256" key="1">
    <source>
        <dbReference type="ARBA" id="ARBA00002111"/>
    </source>
</evidence>
<reference evidence="12" key="2">
    <citation type="submission" date="2025-08" db="UniProtKB">
        <authorList>
            <consortium name="Ensembl"/>
        </authorList>
    </citation>
    <scope>IDENTIFICATION</scope>
</reference>
<evidence type="ECO:0000256" key="8">
    <source>
        <dbReference type="ARBA" id="ARBA00022729"/>
    </source>
</evidence>
<dbReference type="GO" id="GO:0031012">
    <property type="term" value="C:extracellular matrix"/>
    <property type="evidence" value="ECO:0007669"/>
    <property type="project" value="TreeGrafter"/>
</dbReference>
<keyword evidence="13" id="KW-1185">Reference proteome</keyword>
<dbReference type="GeneTree" id="ENSGT00390000011492"/>
<organism evidence="12 13">
    <name type="scientific">Cynoglossus semilaevis</name>
    <name type="common">Tongue sole</name>
    <dbReference type="NCBI Taxonomy" id="244447"/>
    <lineage>
        <taxon>Eukaryota</taxon>
        <taxon>Metazoa</taxon>
        <taxon>Chordata</taxon>
        <taxon>Craniata</taxon>
        <taxon>Vertebrata</taxon>
        <taxon>Euteleostomi</taxon>
        <taxon>Actinopterygii</taxon>
        <taxon>Neopterygii</taxon>
        <taxon>Teleostei</taxon>
        <taxon>Neoteleostei</taxon>
        <taxon>Acanthomorphata</taxon>
        <taxon>Carangaria</taxon>
        <taxon>Pleuronectiformes</taxon>
        <taxon>Pleuronectoidei</taxon>
        <taxon>Cynoglossidae</taxon>
        <taxon>Cynoglossinae</taxon>
        <taxon>Cynoglossus</taxon>
    </lineage>
</organism>
<evidence type="ECO:0000256" key="4">
    <source>
        <dbReference type="ARBA" id="ARBA00013765"/>
    </source>
</evidence>
<dbReference type="STRING" id="244447.ENSCSEP00000024116"/>
<accession>A0A3P8WEP3</accession>
<feature type="chain" id="PRO_5017949579" description="Unique cartilage matrix-associated protein" evidence="11">
    <location>
        <begin position="27"/>
        <end position="162"/>
    </location>
</feature>
<keyword evidence="8 11" id="KW-0732">Signal</keyword>
<dbReference type="InterPro" id="IPR031386">
    <property type="entry name" value="UCMA"/>
</dbReference>
<comment type="subcellular location">
    <subcellularLocation>
        <location evidence="2">Secreted</location>
        <location evidence="2">Extracellular space</location>
        <location evidence="2">Extracellular matrix</location>
    </subcellularLocation>
</comment>
<evidence type="ECO:0000256" key="2">
    <source>
        <dbReference type="ARBA" id="ARBA00004498"/>
    </source>
</evidence>
<dbReference type="InParanoid" id="A0A3P8WEP3"/>
<dbReference type="Proteomes" id="UP000265120">
    <property type="component" value="Chromosome 6"/>
</dbReference>
<evidence type="ECO:0000313" key="12">
    <source>
        <dbReference type="Ensembl" id="ENSCSEP00000024116.1"/>
    </source>
</evidence>
<evidence type="ECO:0000256" key="9">
    <source>
        <dbReference type="ARBA" id="ARBA00023054"/>
    </source>
</evidence>
<dbReference type="GO" id="GO:0048706">
    <property type="term" value="P:embryonic skeletal system development"/>
    <property type="evidence" value="ECO:0007669"/>
    <property type="project" value="Ensembl"/>
</dbReference>
<feature type="region of interest" description="Disordered" evidence="10">
    <location>
        <begin position="79"/>
        <end position="107"/>
    </location>
</feature>
<evidence type="ECO:0000256" key="10">
    <source>
        <dbReference type="SAM" id="MobiDB-lite"/>
    </source>
</evidence>
<keyword evidence="6" id="KW-0272">Extracellular matrix</keyword>
<feature type="region of interest" description="Disordered" evidence="10">
    <location>
        <begin position="119"/>
        <end position="162"/>
    </location>
</feature>
<dbReference type="FunCoup" id="A0A3P8WEP3">
    <property type="interactions" value="680"/>
</dbReference>
<evidence type="ECO:0000256" key="3">
    <source>
        <dbReference type="ARBA" id="ARBA00011000"/>
    </source>
</evidence>
<keyword evidence="5" id="KW-0964">Secreted</keyword>
<dbReference type="GO" id="GO:0045667">
    <property type="term" value="P:regulation of osteoblast differentiation"/>
    <property type="evidence" value="ECO:0007669"/>
    <property type="project" value="InterPro"/>
</dbReference>
<feature type="compositionally biased region" description="Acidic residues" evidence="10">
    <location>
        <begin position="93"/>
        <end position="102"/>
    </location>
</feature>
<proteinExistence type="inferred from homology"/>
<feature type="compositionally biased region" description="Basic and acidic residues" evidence="10">
    <location>
        <begin position="79"/>
        <end position="92"/>
    </location>
</feature>
<evidence type="ECO:0000256" key="5">
    <source>
        <dbReference type="ARBA" id="ARBA00022525"/>
    </source>
</evidence>
<evidence type="ECO:0000256" key="7">
    <source>
        <dbReference type="ARBA" id="ARBA00022641"/>
    </source>
</evidence>
<name>A0A3P8WEP3_CYNSE</name>
<evidence type="ECO:0000256" key="11">
    <source>
        <dbReference type="SAM" id="SignalP"/>
    </source>
</evidence>
<comment type="similarity">
    <text evidence="3">Belongs to the UCMA family.</text>
</comment>
<keyword evidence="7" id="KW-0765">Sulfation</keyword>
<dbReference type="Pfam" id="PF17085">
    <property type="entry name" value="UCMA"/>
    <property type="match status" value="1"/>
</dbReference>
<evidence type="ECO:0000313" key="13">
    <source>
        <dbReference type="Proteomes" id="UP000265120"/>
    </source>
</evidence>
<dbReference type="PANTHER" id="PTHR28647">
    <property type="entry name" value="UNIQUE CARTILAGE MATRIX-ASSOCIATED PROTEIN"/>
    <property type="match status" value="1"/>
</dbReference>
<evidence type="ECO:0000256" key="6">
    <source>
        <dbReference type="ARBA" id="ARBA00022530"/>
    </source>
</evidence>
<dbReference type="Ensembl" id="ENSCSET00000024441.1">
    <property type="protein sequence ID" value="ENSCSEP00000024116.1"/>
    <property type="gene ID" value="ENSCSEG00000015389.1"/>
</dbReference>
<dbReference type="PANTHER" id="PTHR28647:SF2">
    <property type="entry name" value="UNIQUE CARTILAGE MATRIX-ASSOCIATED PROTEIN"/>
    <property type="match status" value="1"/>
</dbReference>
<protein>
    <recommendedName>
        <fullName evidence="4">Unique cartilage matrix-associated protein</fullName>
    </recommendedName>
</protein>
<reference evidence="12 13" key="1">
    <citation type="journal article" date="2014" name="Nat. Genet.">
        <title>Whole-genome sequence of a flatfish provides insights into ZW sex chromosome evolution and adaptation to a benthic lifestyle.</title>
        <authorList>
            <person name="Chen S."/>
            <person name="Zhang G."/>
            <person name="Shao C."/>
            <person name="Huang Q."/>
            <person name="Liu G."/>
            <person name="Zhang P."/>
            <person name="Song W."/>
            <person name="An N."/>
            <person name="Chalopin D."/>
            <person name="Volff J.N."/>
            <person name="Hong Y."/>
            <person name="Li Q."/>
            <person name="Sha Z."/>
            <person name="Zhou H."/>
            <person name="Xie M."/>
            <person name="Yu Q."/>
            <person name="Liu Y."/>
            <person name="Xiang H."/>
            <person name="Wang N."/>
            <person name="Wu K."/>
            <person name="Yang C."/>
            <person name="Zhou Q."/>
            <person name="Liao X."/>
            <person name="Yang L."/>
            <person name="Hu Q."/>
            <person name="Zhang J."/>
            <person name="Meng L."/>
            <person name="Jin L."/>
            <person name="Tian Y."/>
            <person name="Lian J."/>
            <person name="Yang J."/>
            <person name="Miao G."/>
            <person name="Liu S."/>
            <person name="Liang Z."/>
            <person name="Yan F."/>
            <person name="Li Y."/>
            <person name="Sun B."/>
            <person name="Zhang H."/>
            <person name="Zhang J."/>
            <person name="Zhu Y."/>
            <person name="Du M."/>
            <person name="Zhao Y."/>
            <person name="Schartl M."/>
            <person name="Tang Q."/>
            <person name="Wang J."/>
        </authorList>
    </citation>
    <scope>NUCLEOTIDE SEQUENCE</scope>
</reference>
<sequence length="162" mass="18503">MSCTPVSLLAVLSLLFVLSLSPEAESAAVAGRKSNAEGPLRRVFMKEADASNFFRKRTRRNLKSQDEIDAEQRMVLAADNRKREFQEEKGNEFEDFDEEEEDDGKRMMNLCIYEVERSRRSRSKNAFTLPEESETTTQNTEQWGELSYEGTDPPQDNDGHAA</sequence>
<comment type="function">
    <text evidence="1">May be involved in the negative control of osteogenic differentiation of osteochondrogenic precursor cells in peripheral zones of fetal cartilage and at the cartilage-bone interface.</text>
</comment>
<keyword evidence="9" id="KW-0175">Coiled coil</keyword>